<evidence type="ECO:0000313" key="2">
    <source>
        <dbReference type="EMBL" id="KAG4410749.1"/>
    </source>
</evidence>
<proteinExistence type="predicted"/>
<dbReference type="OrthoDB" id="3599864at2759"/>
<feature type="compositionally biased region" description="Basic and acidic residues" evidence="1">
    <location>
        <begin position="192"/>
        <end position="209"/>
    </location>
</feature>
<keyword evidence="3" id="KW-1185">Reference proteome</keyword>
<evidence type="ECO:0000313" key="3">
    <source>
        <dbReference type="Proteomes" id="UP000664132"/>
    </source>
</evidence>
<feature type="region of interest" description="Disordered" evidence="1">
    <location>
        <begin position="71"/>
        <end position="119"/>
    </location>
</feature>
<dbReference type="Proteomes" id="UP000664132">
    <property type="component" value="Unassembled WGS sequence"/>
</dbReference>
<dbReference type="EMBL" id="JAFJYH010000599">
    <property type="protein sequence ID" value="KAG4410749.1"/>
    <property type="molecule type" value="Genomic_DNA"/>
</dbReference>
<feature type="region of interest" description="Disordered" evidence="1">
    <location>
        <begin position="176"/>
        <end position="257"/>
    </location>
</feature>
<protein>
    <submittedName>
        <fullName evidence="2">Uncharacterized protein</fullName>
    </submittedName>
</protein>
<gene>
    <name evidence="2" type="ORF">IFR04_016115</name>
</gene>
<reference evidence="2" key="1">
    <citation type="submission" date="2021-02" db="EMBL/GenBank/DDBJ databases">
        <title>Genome sequence Cadophora malorum strain M34.</title>
        <authorList>
            <person name="Stefanovic E."/>
            <person name="Vu D."/>
            <person name="Scully C."/>
            <person name="Dijksterhuis J."/>
            <person name="Roader J."/>
            <person name="Houbraken J."/>
        </authorList>
    </citation>
    <scope>NUCLEOTIDE SEQUENCE</scope>
    <source>
        <strain evidence="2">M34</strain>
    </source>
</reference>
<evidence type="ECO:0000256" key="1">
    <source>
        <dbReference type="SAM" id="MobiDB-lite"/>
    </source>
</evidence>
<comment type="caution">
    <text evidence="2">The sequence shown here is derived from an EMBL/GenBank/DDBJ whole genome shotgun (WGS) entry which is preliminary data.</text>
</comment>
<sequence>MPPIGQDENPWVFVHEMRVDGCRRVGHLDEDTSSSEDGLMCCGNNDAEYIITNETSSGKCIFGSLSSDTSSLGRSVSPLPSRKTCGSYGRDAQDPYAVHSYTPPRGGAESTPRSCGQDRPWNMFGTSPDLLIQTSRAEGPFMDLNEENLGILHPHVQGREPLSEVDEWLQRKKCSGKAVPKGDSVNIGPVPKSEHREEISHAPKAHIADTSKLIQQYTPDATGRSGPAHRQIDAHNNPRTRSTTEDEEDASEVRKKF</sequence>
<name>A0A8H7SWH5_9HELO</name>
<accession>A0A8H7SWH5</accession>
<organism evidence="2 3">
    <name type="scientific">Cadophora malorum</name>
    <dbReference type="NCBI Taxonomy" id="108018"/>
    <lineage>
        <taxon>Eukaryota</taxon>
        <taxon>Fungi</taxon>
        <taxon>Dikarya</taxon>
        <taxon>Ascomycota</taxon>
        <taxon>Pezizomycotina</taxon>
        <taxon>Leotiomycetes</taxon>
        <taxon>Helotiales</taxon>
        <taxon>Ploettnerulaceae</taxon>
        <taxon>Cadophora</taxon>
    </lineage>
</organism>
<dbReference type="AlphaFoldDB" id="A0A8H7SWH5"/>